<reference evidence="2" key="1">
    <citation type="journal article" date="2021" name="PeerJ">
        <title>Extensive microbial diversity within the chicken gut microbiome revealed by metagenomics and culture.</title>
        <authorList>
            <person name="Gilroy R."/>
            <person name="Ravi A."/>
            <person name="Getino M."/>
            <person name="Pursley I."/>
            <person name="Horton D.L."/>
            <person name="Alikhan N.F."/>
            <person name="Baker D."/>
            <person name="Gharbi K."/>
            <person name="Hall N."/>
            <person name="Watson M."/>
            <person name="Adriaenssens E.M."/>
            <person name="Foster-Nyarko E."/>
            <person name="Jarju S."/>
            <person name="Secka A."/>
            <person name="Antonio M."/>
            <person name="Oren A."/>
            <person name="Chaudhuri R.R."/>
            <person name="La Ragione R."/>
            <person name="Hildebrand F."/>
            <person name="Pallen M.J."/>
        </authorList>
    </citation>
    <scope>NUCLEOTIDE SEQUENCE</scope>
    <source>
        <strain evidence="2">ChiGjej3B3-7470</strain>
    </source>
</reference>
<keyword evidence="1" id="KW-0472">Membrane</keyword>
<organism evidence="2 3">
    <name type="scientific">Tessaracoccus flavescens</name>
    <dbReference type="NCBI Taxonomy" id="399497"/>
    <lineage>
        <taxon>Bacteria</taxon>
        <taxon>Bacillati</taxon>
        <taxon>Actinomycetota</taxon>
        <taxon>Actinomycetes</taxon>
        <taxon>Propionibacteriales</taxon>
        <taxon>Propionibacteriaceae</taxon>
        <taxon>Tessaracoccus</taxon>
    </lineage>
</organism>
<dbReference type="EMBL" id="DYZF01000222">
    <property type="protein sequence ID" value="HJE52059.1"/>
    <property type="molecule type" value="Genomic_DNA"/>
</dbReference>
<feature type="transmembrane region" description="Helical" evidence="1">
    <location>
        <begin position="39"/>
        <end position="59"/>
    </location>
</feature>
<dbReference type="Proteomes" id="UP000712713">
    <property type="component" value="Unassembled WGS sequence"/>
</dbReference>
<feature type="transmembrane region" description="Helical" evidence="1">
    <location>
        <begin position="15"/>
        <end position="33"/>
    </location>
</feature>
<dbReference type="AlphaFoldDB" id="A0A921EQS2"/>
<comment type="caution">
    <text evidence="2">The sequence shown here is derived from an EMBL/GenBank/DDBJ whole genome shotgun (WGS) entry which is preliminary data.</text>
</comment>
<proteinExistence type="predicted"/>
<sequence length="67" mass="6918">MARTAKYYHHGRSPAAWVGSIVAAVGFILATIGAFGPHWIIIGIGAALLLIAGIGTMVLKVMGFGQP</sequence>
<name>A0A921EQS2_9ACTN</name>
<gene>
    <name evidence="2" type="ORF">K8V15_08820</name>
</gene>
<evidence type="ECO:0000256" key="1">
    <source>
        <dbReference type="SAM" id="Phobius"/>
    </source>
</evidence>
<protein>
    <submittedName>
        <fullName evidence="2">Uncharacterized protein</fullName>
    </submittedName>
</protein>
<evidence type="ECO:0000313" key="2">
    <source>
        <dbReference type="EMBL" id="HJE52059.1"/>
    </source>
</evidence>
<dbReference type="NCBIfam" id="NF041681">
    <property type="entry name" value="HGxxPAAW"/>
    <property type="match status" value="1"/>
</dbReference>
<accession>A0A921EQS2</accession>
<reference evidence="2" key="2">
    <citation type="submission" date="2021-09" db="EMBL/GenBank/DDBJ databases">
        <authorList>
            <person name="Gilroy R."/>
        </authorList>
    </citation>
    <scope>NUCLEOTIDE SEQUENCE</scope>
    <source>
        <strain evidence="2">ChiGjej3B3-7470</strain>
    </source>
</reference>
<keyword evidence="1" id="KW-0812">Transmembrane</keyword>
<keyword evidence="1" id="KW-1133">Transmembrane helix</keyword>
<evidence type="ECO:0000313" key="3">
    <source>
        <dbReference type="Proteomes" id="UP000712713"/>
    </source>
</evidence>